<name>A0AAV4U6N6_CAEEX</name>
<dbReference type="EMBL" id="BPLR01012362">
    <property type="protein sequence ID" value="GIY53398.1"/>
    <property type="molecule type" value="Genomic_DNA"/>
</dbReference>
<gene>
    <name evidence="1" type="ORF">CEXT_517511</name>
</gene>
<evidence type="ECO:0000313" key="2">
    <source>
        <dbReference type="Proteomes" id="UP001054945"/>
    </source>
</evidence>
<proteinExistence type="predicted"/>
<dbReference type="Proteomes" id="UP001054945">
    <property type="component" value="Unassembled WGS sequence"/>
</dbReference>
<comment type="caution">
    <text evidence="1">The sequence shown here is derived from an EMBL/GenBank/DDBJ whole genome shotgun (WGS) entry which is preliminary data.</text>
</comment>
<sequence length="266" mass="30249">MESVHIFCDVNFAWLEEEDFENCQTTVMSRDVPKMADHAHKWEENVGMVSLLQSGWLVVIPLPHCSSASERGEEGHDYKPGVKRKKGVNIIKYQRKQFAGEIFWNSNSCALNRNLFQFLLISNQCHCNHLALSPRDLSVGSETKQDIHLVVLSKKRSLIRDPTSHSNHKPSQPQTSMSMPVIDTVIYITEKSLQCSLEEFLKVKRDHLFDDLERELTPYFLIAGSASTVIICSFDSHHHRQTLIYPSSASVIKNSRHSADDLGSEV</sequence>
<dbReference type="AlphaFoldDB" id="A0AAV4U6N6"/>
<evidence type="ECO:0000313" key="1">
    <source>
        <dbReference type="EMBL" id="GIY53398.1"/>
    </source>
</evidence>
<reference evidence="1 2" key="1">
    <citation type="submission" date="2021-06" db="EMBL/GenBank/DDBJ databases">
        <title>Caerostris extrusa draft genome.</title>
        <authorList>
            <person name="Kono N."/>
            <person name="Arakawa K."/>
        </authorList>
    </citation>
    <scope>NUCLEOTIDE SEQUENCE [LARGE SCALE GENOMIC DNA]</scope>
</reference>
<organism evidence="1 2">
    <name type="scientific">Caerostris extrusa</name>
    <name type="common">Bark spider</name>
    <name type="synonym">Caerostris bankana</name>
    <dbReference type="NCBI Taxonomy" id="172846"/>
    <lineage>
        <taxon>Eukaryota</taxon>
        <taxon>Metazoa</taxon>
        <taxon>Ecdysozoa</taxon>
        <taxon>Arthropoda</taxon>
        <taxon>Chelicerata</taxon>
        <taxon>Arachnida</taxon>
        <taxon>Araneae</taxon>
        <taxon>Araneomorphae</taxon>
        <taxon>Entelegynae</taxon>
        <taxon>Araneoidea</taxon>
        <taxon>Araneidae</taxon>
        <taxon>Caerostris</taxon>
    </lineage>
</organism>
<protein>
    <submittedName>
        <fullName evidence="1">Uncharacterized protein</fullName>
    </submittedName>
</protein>
<keyword evidence="2" id="KW-1185">Reference proteome</keyword>
<accession>A0AAV4U6N6</accession>